<accession>A0A8H7P9M0</accession>
<dbReference type="EMBL" id="JADOXO010000011">
    <property type="protein sequence ID" value="KAF9820235.1"/>
    <property type="molecule type" value="Genomic_DNA"/>
</dbReference>
<protein>
    <recommendedName>
        <fullName evidence="1">F-box domain-containing protein</fullName>
    </recommendedName>
</protein>
<feature type="domain" description="F-box" evidence="1">
    <location>
        <begin position="122"/>
        <end position="167"/>
    </location>
</feature>
<reference evidence="2" key="1">
    <citation type="submission" date="2020-11" db="EMBL/GenBank/DDBJ databases">
        <authorList>
            <person name="Koelle M."/>
            <person name="Horta M.A.C."/>
            <person name="Nowrousian M."/>
            <person name="Ohm R.A."/>
            <person name="Benz P."/>
            <person name="Pilgard A."/>
        </authorList>
    </citation>
    <scope>NUCLEOTIDE SEQUENCE</scope>
    <source>
        <strain evidence="2">FPRL280</strain>
    </source>
</reference>
<dbReference type="Proteomes" id="UP000639403">
    <property type="component" value="Unassembled WGS sequence"/>
</dbReference>
<evidence type="ECO:0000313" key="3">
    <source>
        <dbReference type="Proteomes" id="UP000639403"/>
    </source>
</evidence>
<dbReference type="InterPro" id="IPR032675">
    <property type="entry name" value="LRR_dom_sf"/>
</dbReference>
<evidence type="ECO:0000259" key="1">
    <source>
        <dbReference type="Pfam" id="PF12937"/>
    </source>
</evidence>
<comment type="caution">
    <text evidence="2">The sequence shown here is derived from an EMBL/GenBank/DDBJ whole genome shotgun (WGS) entry which is preliminary data.</text>
</comment>
<dbReference type="InterPro" id="IPR001810">
    <property type="entry name" value="F-box_dom"/>
</dbReference>
<reference evidence="2" key="2">
    <citation type="journal article" name="Front. Microbiol.">
        <title>Degradative Capacity of Two Strains of Rhodonia placenta: From Phenotype to Genotype.</title>
        <authorList>
            <person name="Kolle M."/>
            <person name="Horta M.A.C."/>
            <person name="Nowrousian M."/>
            <person name="Ohm R.A."/>
            <person name="Benz J.P."/>
            <person name="Pilgard A."/>
        </authorList>
    </citation>
    <scope>NUCLEOTIDE SEQUENCE</scope>
    <source>
        <strain evidence="2">FPRL280</strain>
    </source>
</reference>
<dbReference type="SUPFAM" id="SSF81383">
    <property type="entry name" value="F-box domain"/>
    <property type="match status" value="1"/>
</dbReference>
<proteinExistence type="predicted"/>
<sequence>MAETPLAKQRDHRAAGRSLRCAVLCDGQHLHFGFSRLPGTGGPMEETSLAKGETADATALQVGRPAWGSGVRIDKPTKSKYRMNVVIASTTPGTPVLPGKMVDRGSRCVAESQDPPDSHPIFRLPQELWDEIIGYIGHDQAALSACSLTCRAWAAAFRPHLFHHLRLTARSLAHIQQILHSNRHLAKCTTRVTIDYEGDPSVLLQLRQHTVLAKVLSTLPNVTRLKLLSLAVTPSLIAALSTLSPHIRELIVGCLVAPSLEAYAQFIRAFPHLHELSLQGVLSLSTGRWFMSPTPLARLMHQLRFTRRWRRATDHLRGSSDGGCRGALYAILHNIPLSLGSLCVASPTWSFWDPPELEVLTFMNEHWLPVFLFAMDLTRMREITFLFSSPVVFDQMVRVLSSRLSLSELWELQSVVFVIGVAQPDRVEDYTADLELIREITPHLHAAGSLVLRIFWTSHAAEIGMYRCASDLGNVCIWR</sequence>
<dbReference type="InterPro" id="IPR036047">
    <property type="entry name" value="F-box-like_dom_sf"/>
</dbReference>
<dbReference type="Pfam" id="PF12937">
    <property type="entry name" value="F-box-like"/>
    <property type="match status" value="1"/>
</dbReference>
<name>A0A8H7P9M0_9APHY</name>
<dbReference type="AlphaFoldDB" id="A0A8H7P9M0"/>
<dbReference type="Gene3D" id="3.80.10.10">
    <property type="entry name" value="Ribonuclease Inhibitor"/>
    <property type="match status" value="1"/>
</dbReference>
<gene>
    <name evidence="2" type="ORF">IEO21_01449</name>
</gene>
<evidence type="ECO:0000313" key="2">
    <source>
        <dbReference type="EMBL" id="KAF9820235.1"/>
    </source>
</evidence>
<organism evidence="2 3">
    <name type="scientific">Rhodonia placenta</name>
    <dbReference type="NCBI Taxonomy" id="104341"/>
    <lineage>
        <taxon>Eukaryota</taxon>
        <taxon>Fungi</taxon>
        <taxon>Dikarya</taxon>
        <taxon>Basidiomycota</taxon>
        <taxon>Agaricomycotina</taxon>
        <taxon>Agaricomycetes</taxon>
        <taxon>Polyporales</taxon>
        <taxon>Adustoporiaceae</taxon>
        <taxon>Rhodonia</taxon>
    </lineage>
</organism>